<dbReference type="Gene3D" id="3.10.100.10">
    <property type="entry name" value="Mannose-Binding Protein A, subunit A"/>
    <property type="match status" value="1"/>
</dbReference>
<dbReference type="CDD" id="cd03590">
    <property type="entry name" value="CLECT_DC-SIGN_like"/>
    <property type="match status" value="1"/>
</dbReference>
<feature type="domain" description="C-type lectin" evidence="7">
    <location>
        <begin position="171"/>
        <end position="284"/>
    </location>
</feature>
<evidence type="ECO:0000256" key="3">
    <source>
        <dbReference type="ARBA" id="ARBA00023180"/>
    </source>
</evidence>
<evidence type="ECO:0000256" key="1">
    <source>
        <dbReference type="ARBA" id="ARBA00022734"/>
    </source>
</evidence>
<keyword evidence="9" id="KW-1185">Reference proteome</keyword>
<dbReference type="GO" id="GO:0030246">
    <property type="term" value="F:carbohydrate binding"/>
    <property type="evidence" value="ECO:0007669"/>
    <property type="project" value="UniProtKB-KW"/>
</dbReference>
<evidence type="ECO:0000313" key="9">
    <source>
        <dbReference type="Proteomes" id="UP001488805"/>
    </source>
</evidence>
<evidence type="ECO:0000259" key="7">
    <source>
        <dbReference type="PROSITE" id="PS50041"/>
    </source>
</evidence>
<dbReference type="PROSITE" id="PS00615">
    <property type="entry name" value="C_TYPE_LECTIN_1"/>
    <property type="match status" value="1"/>
</dbReference>
<dbReference type="AlphaFoldDB" id="A0AAW1FYH9"/>
<feature type="transmembrane region" description="Helical" evidence="6">
    <location>
        <begin position="76"/>
        <end position="104"/>
    </location>
</feature>
<protein>
    <recommendedName>
        <fullName evidence="7">C-type lectin domain-containing protein</fullName>
    </recommendedName>
</protein>
<dbReference type="PANTHER" id="PTHR46490">
    <property type="entry name" value="C-TYPE LECTIN DOMAIN FAMILY 12 MEMBER A-RELATED"/>
    <property type="match status" value="1"/>
</dbReference>
<name>A0AAW1FYH9_ZOAVI</name>
<keyword evidence="6" id="KW-0472">Membrane</keyword>
<dbReference type="SUPFAM" id="SSF56436">
    <property type="entry name" value="C-type lectin-like"/>
    <property type="match status" value="1"/>
</dbReference>
<dbReference type="PANTHER" id="PTHR46490:SF6">
    <property type="entry name" value="ASIALOGLYCOPROTEIN RECEPTOR 1-LIKE-RELATED"/>
    <property type="match status" value="1"/>
</dbReference>
<accession>A0AAW1FYH9</accession>
<dbReference type="InterPro" id="IPR033989">
    <property type="entry name" value="CD209-like_CTLD"/>
</dbReference>
<comment type="caution">
    <text evidence="8">The sequence shown here is derived from an EMBL/GenBank/DDBJ whole genome shotgun (WGS) entry which is preliminary data.</text>
</comment>
<keyword evidence="3" id="KW-0325">Glycoprotein</keyword>
<dbReference type="Proteomes" id="UP001488805">
    <property type="component" value="Unassembled WGS sequence"/>
</dbReference>
<evidence type="ECO:0000256" key="6">
    <source>
        <dbReference type="SAM" id="Phobius"/>
    </source>
</evidence>
<keyword evidence="1" id="KW-0430">Lectin</keyword>
<dbReference type="PROSITE" id="PS50041">
    <property type="entry name" value="C_TYPE_LECTIN_2"/>
    <property type="match status" value="1"/>
</dbReference>
<evidence type="ECO:0000256" key="2">
    <source>
        <dbReference type="ARBA" id="ARBA00023157"/>
    </source>
</evidence>
<feature type="region of interest" description="Disordered" evidence="5">
    <location>
        <begin position="40"/>
        <end position="61"/>
    </location>
</feature>
<organism evidence="8 9">
    <name type="scientific">Zoarces viviparus</name>
    <name type="common">Viviparous eelpout</name>
    <name type="synonym">Blennius viviparus</name>
    <dbReference type="NCBI Taxonomy" id="48416"/>
    <lineage>
        <taxon>Eukaryota</taxon>
        <taxon>Metazoa</taxon>
        <taxon>Chordata</taxon>
        <taxon>Craniata</taxon>
        <taxon>Vertebrata</taxon>
        <taxon>Euteleostomi</taxon>
        <taxon>Actinopterygii</taxon>
        <taxon>Neopterygii</taxon>
        <taxon>Teleostei</taxon>
        <taxon>Neoteleostei</taxon>
        <taxon>Acanthomorphata</taxon>
        <taxon>Eupercaria</taxon>
        <taxon>Perciformes</taxon>
        <taxon>Cottioidei</taxon>
        <taxon>Zoarcales</taxon>
        <taxon>Zoarcidae</taxon>
        <taxon>Zoarcinae</taxon>
        <taxon>Zoarces</taxon>
    </lineage>
</organism>
<dbReference type="InterPro" id="IPR016187">
    <property type="entry name" value="CTDL_fold"/>
</dbReference>
<keyword evidence="6" id="KW-0812">Transmembrane</keyword>
<dbReference type="InterPro" id="IPR018378">
    <property type="entry name" value="C-type_lectin_CS"/>
</dbReference>
<keyword evidence="4" id="KW-0175">Coiled coil</keyword>
<dbReference type="InterPro" id="IPR001304">
    <property type="entry name" value="C-type_lectin-like"/>
</dbReference>
<dbReference type="EMBL" id="JBCEZU010000013">
    <property type="protein sequence ID" value="KAK9539959.1"/>
    <property type="molecule type" value="Genomic_DNA"/>
</dbReference>
<proteinExistence type="predicted"/>
<dbReference type="SMART" id="SM00034">
    <property type="entry name" value="CLECT"/>
    <property type="match status" value="1"/>
</dbReference>
<evidence type="ECO:0000313" key="8">
    <source>
        <dbReference type="EMBL" id="KAK9539959.1"/>
    </source>
</evidence>
<gene>
    <name evidence="8" type="ORF">VZT92_002438</name>
</gene>
<keyword evidence="2" id="KW-1015">Disulfide bond</keyword>
<dbReference type="Pfam" id="PF00059">
    <property type="entry name" value="Lectin_C"/>
    <property type="match status" value="1"/>
</dbReference>
<evidence type="ECO:0000256" key="4">
    <source>
        <dbReference type="SAM" id="Coils"/>
    </source>
</evidence>
<evidence type="ECO:0000256" key="5">
    <source>
        <dbReference type="SAM" id="MobiDB-lite"/>
    </source>
</evidence>
<reference evidence="8 9" key="1">
    <citation type="journal article" date="2024" name="Genome Biol. Evol.">
        <title>Chromosome-level genome assembly of the viviparous eelpout Zoarces viviparus.</title>
        <authorList>
            <person name="Fuhrmann N."/>
            <person name="Brasseur M.V."/>
            <person name="Bakowski C.E."/>
            <person name="Podsiadlowski L."/>
            <person name="Prost S."/>
            <person name="Krehenwinkel H."/>
            <person name="Mayer C."/>
        </authorList>
    </citation>
    <scope>NUCLEOTIDE SEQUENCE [LARGE SCALE GENOMIC DNA]</scope>
    <source>
        <strain evidence="8">NO-MEL_2022_Ind0_liver</strain>
    </source>
</reference>
<sequence>MTEDIYDKPDFTKEVRFQKGVKEDRDTDVYENIDNVKIYDNFGAEESTPPEKSEDNITEDQQPTVSVNVSSGKRNVFGAAAMLLGLLCLLLLVAVIVLMVLYILERNRLWVENANLTKMKGLNANLTLKMNQLEEEKDHLKATNNNLTEERDELQDRLDGRKCCPNKWTRFGNSCYFTSTSKKNWFDSKKKCIDDDAQLVIISSEEEQEFISSFKQQTWIGLTDEESEDVWKWVDGTPLTKEYWRPRQPDNANTENCIEISKGYYSMKNWQDLPCWSELYFTCEKILE</sequence>
<dbReference type="InterPro" id="IPR052309">
    <property type="entry name" value="C-type_Lectin_Domain_Fam1"/>
</dbReference>
<keyword evidence="6" id="KW-1133">Transmembrane helix</keyword>
<feature type="coiled-coil region" evidence="4">
    <location>
        <begin position="116"/>
        <end position="157"/>
    </location>
</feature>
<dbReference type="InterPro" id="IPR016186">
    <property type="entry name" value="C-type_lectin-like/link_sf"/>
</dbReference>